<sequence length="188" mass="21369">MLWWDSQSDYASFLPKMWDQIEEVAAIAQAVNPEIDNIKGELRRLVYNRFPQAADEEGIARWEKLLGVSSPLNSSLKARREAVLAKLRTKPPINLITLKEIIEAYMGVTVEIYLDGYTVKVRYRGESRIADLAPLYATAYETIPANLILEIAYAYVTWGEVLSKSWETAKQGSWDQLRRGDNNASGNR</sequence>
<dbReference type="InterPro" id="IPR018755">
    <property type="entry name" value="Phage_Mu_Gp48"/>
</dbReference>
<dbReference type="EMBL" id="CACRSL010000003">
    <property type="protein sequence ID" value="VYT01932.1"/>
    <property type="molecule type" value="Genomic_DNA"/>
</dbReference>
<evidence type="ECO:0008006" key="2">
    <source>
        <dbReference type="Google" id="ProtNLM"/>
    </source>
</evidence>
<organism evidence="1">
    <name type="scientific">uncultured Anaerotruncus sp</name>
    <dbReference type="NCBI Taxonomy" id="905011"/>
    <lineage>
        <taxon>Bacteria</taxon>
        <taxon>Bacillati</taxon>
        <taxon>Bacillota</taxon>
        <taxon>Clostridia</taxon>
        <taxon>Eubacteriales</taxon>
        <taxon>Oscillospiraceae</taxon>
        <taxon>Anaerotruncus</taxon>
        <taxon>environmental samples</taxon>
    </lineage>
</organism>
<name>A0A6N2TBL6_9FIRM</name>
<accession>A0A6N2TBL6</accession>
<dbReference type="Pfam" id="PF10076">
    <property type="entry name" value="Phage_Mu_Gp48"/>
    <property type="match status" value="1"/>
</dbReference>
<evidence type="ECO:0000313" key="1">
    <source>
        <dbReference type="EMBL" id="VYT01932.1"/>
    </source>
</evidence>
<proteinExistence type="predicted"/>
<dbReference type="AlphaFoldDB" id="A0A6N2TBL6"/>
<protein>
    <recommendedName>
        <fullName evidence="2">DUF2313 domain-containing protein</fullName>
    </recommendedName>
</protein>
<reference evidence="1" key="1">
    <citation type="submission" date="2019-11" db="EMBL/GenBank/DDBJ databases">
        <authorList>
            <person name="Feng L."/>
        </authorList>
    </citation>
    <scope>NUCLEOTIDE SEQUENCE</scope>
    <source>
        <strain evidence="1">AundefinedLFYP135</strain>
    </source>
</reference>
<gene>
    <name evidence="1" type="ORF">AULFYP135_01317</name>
</gene>